<evidence type="ECO:0000313" key="1">
    <source>
        <dbReference type="EMBL" id="RZC57879.1"/>
    </source>
</evidence>
<accession>A0A4Y7JDQ9</accession>
<sequence>MDKSCALEYINQMFPTAIFEFASHEITAEFSSMEGTKGGSEMLLAVCQLSMSKRWKECY</sequence>
<dbReference type="EMBL" id="CM010718">
    <property type="protein sequence ID" value="RZC57879.1"/>
    <property type="molecule type" value="Genomic_DNA"/>
</dbReference>
<organism evidence="1 2">
    <name type="scientific">Papaver somniferum</name>
    <name type="common">Opium poppy</name>
    <dbReference type="NCBI Taxonomy" id="3469"/>
    <lineage>
        <taxon>Eukaryota</taxon>
        <taxon>Viridiplantae</taxon>
        <taxon>Streptophyta</taxon>
        <taxon>Embryophyta</taxon>
        <taxon>Tracheophyta</taxon>
        <taxon>Spermatophyta</taxon>
        <taxon>Magnoliopsida</taxon>
        <taxon>Ranunculales</taxon>
        <taxon>Papaveraceae</taxon>
        <taxon>Papaveroideae</taxon>
        <taxon>Papaver</taxon>
    </lineage>
</organism>
<protein>
    <submittedName>
        <fullName evidence="1">Uncharacterized protein</fullName>
    </submittedName>
</protein>
<dbReference type="Proteomes" id="UP000316621">
    <property type="component" value="Chromosome 4"/>
</dbReference>
<keyword evidence="2" id="KW-1185">Reference proteome</keyword>
<dbReference type="AlphaFoldDB" id="A0A4Y7JDQ9"/>
<reference evidence="1 2" key="1">
    <citation type="journal article" date="2018" name="Science">
        <title>The opium poppy genome and morphinan production.</title>
        <authorList>
            <person name="Guo L."/>
            <person name="Winzer T."/>
            <person name="Yang X."/>
            <person name="Li Y."/>
            <person name="Ning Z."/>
            <person name="He Z."/>
            <person name="Teodor R."/>
            <person name="Lu Y."/>
            <person name="Bowser T.A."/>
            <person name="Graham I.A."/>
            <person name="Ye K."/>
        </authorList>
    </citation>
    <scope>NUCLEOTIDE SEQUENCE [LARGE SCALE GENOMIC DNA]</scope>
    <source>
        <strain evidence="2">cv. HN1</strain>
        <tissue evidence="1">Leaves</tissue>
    </source>
</reference>
<name>A0A4Y7JDQ9_PAPSO</name>
<evidence type="ECO:0000313" key="2">
    <source>
        <dbReference type="Proteomes" id="UP000316621"/>
    </source>
</evidence>
<gene>
    <name evidence="1" type="ORF">C5167_005177</name>
</gene>
<dbReference type="Gramene" id="RZC57879">
    <property type="protein sequence ID" value="RZC57879"/>
    <property type="gene ID" value="C5167_005177"/>
</dbReference>
<proteinExistence type="predicted"/>